<dbReference type="InterPro" id="IPR029052">
    <property type="entry name" value="Metallo-depent_PP-like"/>
</dbReference>
<dbReference type="Gene3D" id="3.60.21.10">
    <property type="match status" value="1"/>
</dbReference>
<dbReference type="InterPro" id="IPR004843">
    <property type="entry name" value="Calcineurin-like_PHP"/>
</dbReference>
<dbReference type="AlphaFoldDB" id="K8PMC0"/>
<dbReference type="Pfam" id="PF00149">
    <property type="entry name" value="Metallophos"/>
    <property type="match status" value="1"/>
</dbReference>
<dbReference type="InterPro" id="IPR051918">
    <property type="entry name" value="STPP_CPPED1"/>
</dbReference>
<dbReference type="eggNOG" id="COG1409">
    <property type="taxonomic scope" value="Bacteria"/>
</dbReference>
<dbReference type="Proteomes" id="UP000001096">
    <property type="component" value="Unassembled WGS sequence"/>
</dbReference>
<proteinExistence type="predicted"/>
<dbReference type="RefSeq" id="WP_006020212.1">
    <property type="nucleotide sequence ID" value="NZ_KB375282.1"/>
</dbReference>
<keyword evidence="3" id="KW-1185">Reference proteome</keyword>
<dbReference type="HOGENOM" id="CLU_083882_0_0_5"/>
<sequence>MSSVKPSFRLTQITDTHLGARFPEFIENFHRVSQHIDDNRPDIVINSGDVAFDGPDHPDDLDFAKALHDALPVDCRYLPGNHDIGDNPTLVGVQPTQRASEENRQNFIATFGEDRWQFDAAGWCFIGLNSLVMNTSLPCEAEQREWLAEQLSVAHGKPVALFIHKPLYKDSPDDAELAATSFRYVPMPARSDLVDMLGGANPRLVACGHVHQRRDVTFGNVRHIWAPSTSFVIKSNAKQELIGIKETGLVEYVFQPDGFEVRHIRAAGQINLDLFSVLEPSTMV</sequence>
<dbReference type="PANTHER" id="PTHR43143">
    <property type="entry name" value="METALLOPHOSPHOESTERASE, CALCINEURIN SUPERFAMILY"/>
    <property type="match status" value="1"/>
</dbReference>
<feature type="domain" description="Calcineurin-like phosphoesterase" evidence="1">
    <location>
        <begin position="8"/>
        <end position="212"/>
    </location>
</feature>
<comment type="caution">
    <text evidence="2">The sequence shown here is derived from an EMBL/GenBank/DDBJ whole genome shotgun (WGS) entry which is preliminary data.</text>
</comment>
<dbReference type="PATRIC" id="fig|883078.3.peg.1530"/>
<name>K8PMC0_9BRAD</name>
<dbReference type="GO" id="GO:0016787">
    <property type="term" value="F:hydrolase activity"/>
    <property type="evidence" value="ECO:0007669"/>
    <property type="project" value="InterPro"/>
</dbReference>
<dbReference type="EMBL" id="AGWX01000002">
    <property type="protein sequence ID" value="EKS39533.1"/>
    <property type="molecule type" value="Genomic_DNA"/>
</dbReference>
<evidence type="ECO:0000313" key="3">
    <source>
        <dbReference type="Proteomes" id="UP000001096"/>
    </source>
</evidence>
<evidence type="ECO:0000313" key="2">
    <source>
        <dbReference type="EMBL" id="EKS39533.1"/>
    </source>
</evidence>
<organism evidence="2 3">
    <name type="scientific">Afipia broomeae ATCC 49717</name>
    <dbReference type="NCBI Taxonomy" id="883078"/>
    <lineage>
        <taxon>Bacteria</taxon>
        <taxon>Pseudomonadati</taxon>
        <taxon>Pseudomonadota</taxon>
        <taxon>Alphaproteobacteria</taxon>
        <taxon>Hyphomicrobiales</taxon>
        <taxon>Nitrobacteraceae</taxon>
        <taxon>Afipia</taxon>
    </lineage>
</organism>
<gene>
    <name evidence="2" type="ORF">HMPREF9695_01494</name>
</gene>
<accession>K8PMC0</accession>
<dbReference type="SUPFAM" id="SSF56300">
    <property type="entry name" value="Metallo-dependent phosphatases"/>
    <property type="match status" value="1"/>
</dbReference>
<evidence type="ECO:0000259" key="1">
    <source>
        <dbReference type="Pfam" id="PF00149"/>
    </source>
</evidence>
<protein>
    <recommendedName>
        <fullName evidence="1">Calcineurin-like phosphoesterase domain-containing protein</fullName>
    </recommendedName>
</protein>
<reference evidence="2 3" key="1">
    <citation type="submission" date="2012-04" db="EMBL/GenBank/DDBJ databases">
        <title>The Genome Sequence of Afipia broomeae ATCC 49717.</title>
        <authorList>
            <consortium name="The Broad Institute Genome Sequencing Platform"/>
            <person name="Earl A."/>
            <person name="Ward D."/>
            <person name="Feldgarden M."/>
            <person name="Gevers D."/>
            <person name="Huys G."/>
            <person name="Walker B."/>
            <person name="Young S.K."/>
            <person name="Zeng Q."/>
            <person name="Gargeya S."/>
            <person name="Fitzgerald M."/>
            <person name="Haas B."/>
            <person name="Abouelleil A."/>
            <person name="Alvarado L."/>
            <person name="Arachchi H.M."/>
            <person name="Berlin A."/>
            <person name="Chapman S.B."/>
            <person name="Goldberg J."/>
            <person name="Griggs A."/>
            <person name="Gujja S."/>
            <person name="Hansen M."/>
            <person name="Howarth C."/>
            <person name="Imamovic A."/>
            <person name="Larimer J."/>
            <person name="McCowen C."/>
            <person name="Montmayeur A."/>
            <person name="Murphy C."/>
            <person name="Neiman D."/>
            <person name="Pearson M."/>
            <person name="Priest M."/>
            <person name="Roberts A."/>
            <person name="Saif S."/>
            <person name="Shea T."/>
            <person name="Sisk P."/>
            <person name="Sykes S."/>
            <person name="Wortman J."/>
            <person name="Nusbaum C."/>
            <person name="Birren B."/>
        </authorList>
    </citation>
    <scope>NUCLEOTIDE SEQUENCE [LARGE SCALE GENOMIC DNA]</scope>
    <source>
        <strain evidence="2 3">ATCC 49717</strain>
    </source>
</reference>
<dbReference type="PANTHER" id="PTHR43143:SF1">
    <property type="entry name" value="SERINE_THREONINE-PROTEIN PHOSPHATASE CPPED1"/>
    <property type="match status" value="1"/>
</dbReference>